<organism evidence="7 8">
    <name type="scientific">Limnobacter thiooxidans</name>
    <dbReference type="NCBI Taxonomy" id="131080"/>
    <lineage>
        <taxon>Bacteria</taxon>
        <taxon>Pseudomonadati</taxon>
        <taxon>Pseudomonadota</taxon>
        <taxon>Betaproteobacteria</taxon>
        <taxon>Burkholderiales</taxon>
        <taxon>Burkholderiaceae</taxon>
        <taxon>Limnobacter</taxon>
    </lineage>
</organism>
<accession>A0AA86IWZ8</accession>
<dbReference type="RefSeq" id="WP_338284605.1">
    <property type="nucleotide sequence ID" value="NZ_AP028947.1"/>
</dbReference>
<dbReference type="CDD" id="cd07363">
    <property type="entry name" value="45_DOPA_Dioxygenase"/>
    <property type="match status" value="1"/>
</dbReference>
<evidence type="ECO:0000256" key="2">
    <source>
        <dbReference type="ARBA" id="ARBA00007581"/>
    </source>
</evidence>
<dbReference type="KEGG" id="lto:RGQ30_01190"/>
<gene>
    <name evidence="7" type="ORF">RGQ30_01190</name>
</gene>
<dbReference type="PANTHER" id="PTHR30096">
    <property type="entry name" value="4,5-DOPA DIOXYGENASE EXTRADIOL-LIKE PROTEIN"/>
    <property type="match status" value="1"/>
</dbReference>
<dbReference type="EMBL" id="AP028947">
    <property type="protein sequence ID" value="BET24618.1"/>
    <property type="molecule type" value="Genomic_DNA"/>
</dbReference>
<evidence type="ECO:0000256" key="5">
    <source>
        <dbReference type="ARBA" id="ARBA00023002"/>
    </source>
</evidence>
<sequence>MTIDYNMTAFIDSIFISHGAPTYAMDPGLPGKALEQVGQKLVVQGTSALIVLSPHWRSAKLAVTSHSAPVVVHDFHGFPKALYELKPEIAGAPLLAGNLVEALGGQGMSVELRPQQGFDHGAWVPYLHLFPNGGPPMLQLSMPVEWTSQTAMKVGELLGEFARKHKAVVVGSGSLTHNFEDMDLRGALQGQSTPPEYLTEFTEWVKARLSTGDRQAIAQAEHKAPHFARAHPDDDHYLPLPFALGAAGEGAMVEALPEEVRYKALSMQSFIFTRGFKPQ</sequence>
<evidence type="ECO:0000256" key="3">
    <source>
        <dbReference type="ARBA" id="ARBA00022723"/>
    </source>
</evidence>
<name>A0AA86IWZ8_9BURK</name>
<dbReference type="GO" id="GO:0016702">
    <property type="term" value="F:oxidoreductase activity, acting on single donors with incorporation of molecular oxygen, incorporation of two atoms of oxygen"/>
    <property type="evidence" value="ECO:0007669"/>
    <property type="project" value="UniProtKB-ARBA"/>
</dbReference>
<evidence type="ECO:0000313" key="7">
    <source>
        <dbReference type="EMBL" id="BET24618.1"/>
    </source>
</evidence>
<dbReference type="GO" id="GO:0008270">
    <property type="term" value="F:zinc ion binding"/>
    <property type="evidence" value="ECO:0007669"/>
    <property type="project" value="InterPro"/>
</dbReference>
<comment type="cofactor">
    <cofactor evidence="1">
        <name>Zn(2+)</name>
        <dbReference type="ChEBI" id="CHEBI:29105"/>
    </cofactor>
</comment>
<dbReference type="GO" id="GO:0008198">
    <property type="term" value="F:ferrous iron binding"/>
    <property type="evidence" value="ECO:0007669"/>
    <property type="project" value="InterPro"/>
</dbReference>
<keyword evidence="7" id="KW-0223">Dioxygenase</keyword>
<comment type="similarity">
    <text evidence="2">Belongs to the DODA-type extradiol aromatic ring-opening dioxygenase family.</text>
</comment>
<keyword evidence="5" id="KW-0560">Oxidoreductase</keyword>
<keyword evidence="3" id="KW-0479">Metal-binding</keyword>
<dbReference type="PIRSF" id="PIRSF006157">
    <property type="entry name" value="Doxgns_DODA"/>
    <property type="match status" value="1"/>
</dbReference>
<keyword evidence="4" id="KW-0862">Zinc</keyword>
<dbReference type="InterPro" id="IPR014436">
    <property type="entry name" value="Extradiol_dOase_DODA"/>
</dbReference>
<evidence type="ECO:0000259" key="6">
    <source>
        <dbReference type="Pfam" id="PF02900"/>
    </source>
</evidence>
<feature type="domain" description="Extradiol ring-cleavage dioxygenase class III enzyme subunit B" evidence="6">
    <location>
        <begin position="14"/>
        <end position="267"/>
    </location>
</feature>
<dbReference type="Gene3D" id="3.40.830.10">
    <property type="entry name" value="LigB-like"/>
    <property type="match status" value="1"/>
</dbReference>
<reference evidence="7 8" key="1">
    <citation type="submission" date="2023-10" db="EMBL/GenBank/DDBJ databases">
        <title>Complete Genome Sequence of Limnobacter thiooxidans CS-K2T, Isolated from freshwater lake sediments in Bavaria, Germany.</title>
        <authorList>
            <person name="Naruki M."/>
            <person name="Watanabe A."/>
            <person name="Warashina T."/>
            <person name="Morita T."/>
            <person name="Arakawa K."/>
        </authorList>
    </citation>
    <scope>NUCLEOTIDE SEQUENCE [LARGE SCALE GENOMIC DNA]</scope>
    <source>
        <strain evidence="7 8">CS-K2</strain>
    </source>
</reference>
<proteinExistence type="inferred from homology"/>
<dbReference type="Pfam" id="PF02900">
    <property type="entry name" value="LigB"/>
    <property type="match status" value="1"/>
</dbReference>
<dbReference type="SUPFAM" id="SSF53213">
    <property type="entry name" value="LigB-like"/>
    <property type="match status" value="1"/>
</dbReference>
<evidence type="ECO:0000256" key="4">
    <source>
        <dbReference type="ARBA" id="ARBA00022833"/>
    </source>
</evidence>
<evidence type="ECO:0000256" key="1">
    <source>
        <dbReference type="ARBA" id="ARBA00001947"/>
    </source>
</evidence>
<dbReference type="Proteomes" id="UP001329151">
    <property type="component" value="Chromosome"/>
</dbReference>
<evidence type="ECO:0000313" key="8">
    <source>
        <dbReference type="Proteomes" id="UP001329151"/>
    </source>
</evidence>
<dbReference type="AlphaFoldDB" id="A0AA86IWZ8"/>
<keyword evidence="8" id="KW-1185">Reference proteome</keyword>
<protein>
    <submittedName>
        <fullName evidence="7">Class III extradiol ring-cleavage dioxygenase</fullName>
    </submittedName>
</protein>
<dbReference type="PANTHER" id="PTHR30096:SF0">
    <property type="entry name" value="4,5-DOPA DIOXYGENASE EXTRADIOL-LIKE PROTEIN"/>
    <property type="match status" value="1"/>
</dbReference>
<dbReference type="InterPro" id="IPR004183">
    <property type="entry name" value="Xdiol_dOase_suB"/>
</dbReference>